<dbReference type="PANTHER" id="PTHR43179">
    <property type="entry name" value="RHAMNOSYLTRANSFERASE WBBL"/>
    <property type="match status" value="1"/>
</dbReference>
<protein>
    <recommendedName>
        <fullName evidence="4">Glycosyltransferase 2-like domain-containing protein</fullName>
    </recommendedName>
</protein>
<dbReference type="PANTHER" id="PTHR43179:SF12">
    <property type="entry name" value="GALACTOFURANOSYLTRANSFERASE GLFT2"/>
    <property type="match status" value="1"/>
</dbReference>
<comment type="similarity">
    <text evidence="1">Belongs to the glycosyltransferase 2 family.</text>
</comment>
<evidence type="ECO:0000256" key="1">
    <source>
        <dbReference type="ARBA" id="ARBA00006739"/>
    </source>
</evidence>
<proteinExistence type="inferred from homology"/>
<organism evidence="5 6">
    <name type="scientific">Candidatus Yanofskybacteria bacterium RIFCSPHIGHO2_02_FULL_41_11</name>
    <dbReference type="NCBI Taxonomy" id="1802675"/>
    <lineage>
        <taxon>Bacteria</taxon>
        <taxon>Candidatus Yanofskyibacteriota</taxon>
    </lineage>
</organism>
<evidence type="ECO:0000259" key="4">
    <source>
        <dbReference type="Pfam" id="PF00535"/>
    </source>
</evidence>
<evidence type="ECO:0000256" key="2">
    <source>
        <dbReference type="ARBA" id="ARBA00022676"/>
    </source>
</evidence>
<reference evidence="5 6" key="1">
    <citation type="journal article" date="2016" name="Nat. Commun.">
        <title>Thousands of microbial genomes shed light on interconnected biogeochemical processes in an aquifer system.</title>
        <authorList>
            <person name="Anantharaman K."/>
            <person name="Brown C.T."/>
            <person name="Hug L.A."/>
            <person name="Sharon I."/>
            <person name="Castelle C.J."/>
            <person name="Probst A.J."/>
            <person name="Thomas B.C."/>
            <person name="Singh A."/>
            <person name="Wilkins M.J."/>
            <person name="Karaoz U."/>
            <person name="Brodie E.L."/>
            <person name="Williams K.H."/>
            <person name="Hubbard S.S."/>
            <person name="Banfield J.F."/>
        </authorList>
    </citation>
    <scope>NUCLEOTIDE SEQUENCE [LARGE SCALE GENOMIC DNA]</scope>
</reference>
<evidence type="ECO:0000313" key="6">
    <source>
        <dbReference type="Proteomes" id="UP000177167"/>
    </source>
</evidence>
<keyword evidence="2" id="KW-0328">Glycosyltransferase</keyword>
<dbReference type="Pfam" id="PF00535">
    <property type="entry name" value="Glycos_transf_2"/>
    <property type="match status" value="1"/>
</dbReference>
<evidence type="ECO:0000313" key="5">
    <source>
        <dbReference type="EMBL" id="OGN08192.1"/>
    </source>
</evidence>
<name>A0A1F8F4Y3_9BACT</name>
<dbReference type="AlphaFoldDB" id="A0A1F8F4Y3"/>
<dbReference type="Proteomes" id="UP000177167">
    <property type="component" value="Unassembled WGS sequence"/>
</dbReference>
<dbReference type="InterPro" id="IPR001173">
    <property type="entry name" value="Glyco_trans_2-like"/>
</dbReference>
<accession>A0A1F8F4Y3</accession>
<dbReference type="SUPFAM" id="SSF53448">
    <property type="entry name" value="Nucleotide-diphospho-sugar transferases"/>
    <property type="match status" value="1"/>
</dbReference>
<dbReference type="Gene3D" id="3.90.550.10">
    <property type="entry name" value="Spore Coat Polysaccharide Biosynthesis Protein SpsA, Chain A"/>
    <property type="match status" value="1"/>
</dbReference>
<evidence type="ECO:0000256" key="3">
    <source>
        <dbReference type="ARBA" id="ARBA00022679"/>
    </source>
</evidence>
<keyword evidence="3" id="KW-0808">Transferase</keyword>
<dbReference type="InterPro" id="IPR029044">
    <property type="entry name" value="Nucleotide-diphossugar_trans"/>
</dbReference>
<comment type="caution">
    <text evidence="5">The sequence shown here is derived from an EMBL/GenBank/DDBJ whole genome shotgun (WGS) entry which is preliminary data.</text>
</comment>
<sequence length="382" mass="44716">MSNIIVTINLVVLNGEKYIRYCLDAVLAQTYPRELIEINILDNGSNDNTKEIIRNLEIKKFRNLEFAKFFLMESKKNLGVWPGQEELLKHSNGKYVICLCVDVLMDKDFVKNVAEAMEKDKKVGALQPKIYKFGIESLPAYRSRWQSHRGSSTESGLTGLPAKIIDTCGFQIFRSRRVTNIGHGEEDKGQYDNLEEIFAVEGAVPVFRREALENCRIKLTTSDGQRTSDVSSAEIVDHDFFWYGDDLDLAWRMRLFGWKEVFAPNIIAWHDRQTTKTLKKSWLDYFSRIPIRRQIPIKKRRLDWRNTRWTLVKNDYIINILKDLPWIILREIAVLGYAVLFEPEILKEVPVFFKYLPKMLRKRKEIMKLATASPADIRKWMK</sequence>
<dbReference type="EMBL" id="MGJP01000067">
    <property type="protein sequence ID" value="OGN08192.1"/>
    <property type="molecule type" value="Genomic_DNA"/>
</dbReference>
<gene>
    <name evidence="5" type="ORF">A3J46_00960</name>
</gene>
<feature type="domain" description="Glycosyltransferase 2-like" evidence="4">
    <location>
        <begin position="11"/>
        <end position="170"/>
    </location>
</feature>
<dbReference type="GO" id="GO:0016757">
    <property type="term" value="F:glycosyltransferase activity"/>
    <property type="evidence" value="ECO:0007669"/>
    <property type="project" value="UniProtKB-KW"/>
</dbReference>